<dbReference type="Pfam" id="PF06314">
    <property type="entry name" value="ADC"/>
    <property type="match status" value="1"/>
</dbReference>
<name>A0ABU7FBU5_9ACTN</name>
<comment type="caution">
    <text evidence="1">The sequence shown here is derived from an EMBL/GenBank/DDBJ whole genome shotgun (WGS) entry which is preliminary data.</text>
</comment>
<dbReference type="Proteomes" id="UP001333996">
    <property type="component" value="Unassembled WGS sequence"/>
</dbReference>
<gene>
    <name evidence="1" type="ORF">VXC91_06595</name>
</gene>
<protein>
    <submittedName>
        <fullName evidence="1">Acetoacetate decarboxylase family protein</fullName>
    </submittedName>
</protein>
<organism evidence="1 2">
    <name type="scientific">Streptomyces chiangmaiensis</name>
    <dbReference type="NCBI Taxonomy" id="766497"/>
    <lineage>
        <taxon>Bacteria</taxon>
        <taxon>Bacillati</taxon>
        <taxon>Actinomycetota</taxon>
        <taxon>Actinomycetes</taxon>
        <taxon>Kitasatosporales</taxon>
        <taxon>Streptomycetaceae</taxon>
        <taxon>Streptomyces</taxon>
    </lineage>
</organism>
<dbReference type="Gene3D" id="2.40.400.10">
    <property type="entry name" value="Acetoacetate decarboxylase-like"/>
    <property type="match status" value="1"/>
</dbReference>
<dbReference type="RefSeq" id="WP_329505809.1">
    <property type="nucleotide sequence ID" value="NZ_BAAAYZ010000015.1"/>
</dbReference>
<evidence type="ECO:0000313" key="1">
    <source>
        <dbReference type="EMBL" id="MED7821655.1"/>
    </source>
</evidence>
<sequence>MGHKHAPPGTGKACARLTQPTFILKKPPNHDGSPRICAPVRSQITDVTVKGSWSGRARLRLLAHALAPLADLPVLETVSASHILTDLGPGRGEVVHDHLA</sequence>
<dbReference type="SUPFAM" id="SSF160104">
    <property type="entry name" value="Acetoacetate decarboxylase-like"/>
    <property type="match status" value="1"/>
</dbReference>
<proteinExistence type="predicted"/>
<accession>A0ABU7FBU5</accession>
<dbReference type="EMBL" id="JAYWVC010000013">
    <property type="protein sequence ID" value="MED7821655.1"/>
    <property type="molecule type" value="Genomic_DNA"/>
</dbReference>
<reference evidence="1" key="1">
    <citation type="submission" date="2024-01" db="EMBL/GenBank/DDBJ databases">
        <title>First draft genome sequence data of TA4-1, the type strain of Gram-positive actinobacterium Streptomyces chiangmaiensis.</title>
        <authorList>
            <person name="Yasawong M."/>
            <person name="Nantapong N."/>
        </authorList>
    </citation>
    <scope>NUCLEOTIDE SEQUENCE</scope>
    <source>
        <strain evidence="1">TA4-1</strain>
    </source>
</reference>
<dbReference type="InterPro" id="IPR010451">
    <property type="entry name" value="Acetoacetate_decarboxylase"/>
</dbReference>
<dbReference type="InterPro" id="IPR023375">
    <property type="entry name" value="ADC_dom_sf"/>
</dbReference>
<keyword evidence="2" id="KW-1185">Reference proteome</keyword>
<evidence type="ECO:0000313" key="2">
    <source>
        <dbReference type="Proteomes" id="UP001333996"/>
    </source>
</evidence>